<organism evidence="2 3">
    <name type="scientific">Bacteriovorax antarcticus</name>
    <dbReference type="NCBI Taxonomy" id="3088717"/>
    <lineage>
        <taxon>Bacteria</taxon>
        <taxon>Pseudomonadati</taxon>
        <taxon>Bdellovibrionota</taxon>
        <taxon>Bacteriovoracia</taxon>
        <taxon>Bacteriovoracales</taxon>
        <taxon>Bacteriovoracaceae</taxon>
        <taxon>Bacteriovorax</taxon>
    </lineage>
</organism>
<evidence type="ECO:0000313" key="3">
    <source>
        <dbReference type="Proteomes" id="UP001302274"/>
    </source>
</evidence>
<dbReference type="EMBL" id="JAYGJQ010000002">
    <property type="protein sequence ID" value="MEA9357032.1"/>
    <property type="molecule type" value="Genomic_DNA"/>
</dbReference>
<keyword evidence="1" id="KW-0732">Signal</keyword>
<name>A0ABU5VWQ9_9BACT</name>
<dbReference type="RefSeq" id="WP_323576926.1">
    <property type="nucleotide sequence ID" value="NZ_JAYGJQ010000002.1"/>
</dbReference>
<proteinExistence type="predicted"/>
<sequence>MFKYIVSMFVGLMLSNAQASYIVASFNSKELDTNKPTRVLLVGQGDDLKLLFQEVATAKAIKYKEQFPEDQILLIAVNEKDVGSEWALKKWGFTLHNIDRSTLDGKEFLKIAVPFKKIRSLDIFSHSSAQFGVHLEGHGNRLNLNTKNLEDLRPNFMKDAYAYLHGCNTGFNLAPYLSNVWGIPVAGSMTSTNFQKLHSDGNFYLSEEGFAPNSAWATENTLSFAAPMDCKAGTCQRLKPDNTPYVGWWGAYREGGLPFYKFFCARNNAEDCKRVMAKSMLSHSLIVDLKKDSSLEEYKKGVIDFLCPISSKKDLRGECQAKLDEALVTQDMTYNPFSKPQVECDFKGCKTEITCDKILFKGVDKPGTCELKNLATSPATTLVREYKAYLEAYQYLAK</sequence>
<keyword evidence="3" id="KW-1185">Reference proteome</keyword>
<dbReference type="Proteomes" id="UP001302274">
    <property type="component" value="Unassembled WGS sequence"/>
</dbReference>
<reference evidence="2 3" key="1">
    <citation type="submission" date="2023-11" db="EMBL/GenBank/DDBJ databases">
        <title>A Novel Polar Bacteriovorax (B. antarcticus) Isolated from the Biocrust in Antarctica.</title>
        <authorList>
            <person name="Mun W."/>
            <person name="Choi S.Y."/>
            <person name="Mitchell R.J."/>
        </authorList>
    </citation>
    <scope>NUCLEOTIDE SEQUENCE [LARGE SCALE GENOMIC DNA]</scope>
    <source>
        <strain evidence="2 3">PP10</strain>
    </source>
</reference>
<evidence type="ECO:0000313" key="2">
    <source>
        <dbReference type="EMBL" id="MEA9357032.1"/>
    </source>
</evidence>
<feature type="chain" id="PRO_5045136641" description="DUF4347 domain-containing protein" evidence="1">
    <location>
        <begin position="20"/>
        <end position="398"/>
    </location>
</feature>
<evidence type="ECO:0000256" key="1">
    <source>
        <dbReference type="SAM" id="SignalP"/>
    </source>
</evidence>
<feature type="signal peptide" evidence="1">
    <location>
        <begin position="1"/>
        <end position="19"/>
    </location>
</feature>
<evidence type="ECO:0008006" key="4">
    <source>
        <dbReference type="Google" id="ProtNLM"/>
    </source>
</evidence>
<comment type="caution">
    <text evidence="2">The sequence shown here is derived from an EMBL/GenBank/DDBJ whole genome shotgun (WGS) entry which is preliminary data.</text>
</comment>
<accession>A0ABU5VWQ9</accession>
<gene>
    <name evidence="2" type="ORF">SHI21_12480</name>
</gene>
<protein>
    <recommendedName>
        <fullName evidence="4">DUF4347 domain-containing protein</fullName>
    </recommendedName>
</protein>